<accession>C7ZE41</accession>
<dbReference type="eggNOG" id="ENOG502R6B4">
    <property type="taxonomic scope" value="Eukaryota"/>
</dbReference>
<dbReference type="EMBL" id="GG698921">
    <property type="protein sequence ID" value="EEU37642.1"/>
    <property type="molecule type" value="Genomic_DNA"/>
</dbReference>
<dbReference type="AlphaFoldDB" id="C7ZE41"/>
<organism evidence="1 2">
    <name type="scientific">Fusarium vanettenii (strain ATCC MYA-4622 / CBS 123669 / FGSC 9596 / NRRL 45880 / 77-13-4)</name>
    <name type="common">Fusarium solani subsp. pisi</name>
    <dbReference type="NCBI Taxonomy" id="660122"/>
    <lineage>
        <taxon>Eukaryota</taxon>
        <taxon>Fungi</taxon>
        <taxon>Dikarya</taxon>
        <taxon>Ascomycota</taxon>
        <taxon>Pezizomycotina</taxon>
        <taxon>Sordariomycetes</taxon>
        <taxon>Hypocreomycetidae</taxon>
        <taxon>Hypocreales</taxon>
        <taxon>Nectriaceae</taxon>
        <taxon>Fusarium</taxon>
        <taxon>Fusarium solani species complex</taxon>
        <taxon>Fusarium vanettenii</taxon>
    </lineage>
</organism>
<evidence type="ECO:0000313" key="2">
    <source>
        <dbReference type="Proteomes" id="UP000005206"/>
    </source>
</evidence>
<dbReference type="GeneID" id="9669165"/>
<dbReference type="KEGG" id="nhe:NECHADRAFT_87380"/>
<protein>
    <submittedName>
        <fullName evidence="1">Uncharacterized protein</fullName>
    </submittedName>
</protein>
<evidence type="ECO:0000313" key="1">
    <source>
        <dbReference type="EMBL" id="EEU37642.1"/>
    </source>
</evidence>
<sequence length="362" mass="40823">MAHRSSSSEPQSGETRSRLLLAPAEIRYIIYEHLLPHGIHVFSQGARLGCSACVGASGDEEDGSERQATGDPMSDTVWARRLDSSWGPHWLCEELALNMDNAQRPVSRVDLAIAFTCKQLYLEILQLSIHNQALHITDLDVLMQVLQKPDGLFKITSHLPSPLISSILCFSELHVTLRLLPAFLAKLEDIIEINTASKTSPDLYVSIDAWGTQAAAWLHLTSLLSPPIELQRLYIWLDHQSDMFWSIVDERTIMSVLEPLATKTKLDISVSLPKIQHGLESRRHLLEQEDIANFRISRREMQRYYIDQNPDGRDEPIVGCQEIVTTVDDDIAGLVELERLCYKGQEELAMELSGLHISTRIL</sequence>
<dbReference type="Proteomes" id="UP000005206">
    <property type="component" value="Chromosome 12"/>
</dbReference>
<gene>
    <name evidence="1" type="ORF">NECHADRAFT_87380</name>
</gene>
<dbReference type="OMA" id="LPLQVYK"/>
<dbReference type="InParanoid" id="C7ZE41"/>
<proteinExistence type="predicted"/>
<dbReference type="OrthoDB" id="4757095at2759"/>
<dbReference type="HOGENOM" id="CLU_059425_0_0_1"/>
<keyword evidence="2" id="KW-1185">Reference proteome</keyword>
<reference evidence="1 2" key="1">
    <citation type="journal article" date="2009" name="PLoS Genet.">
        <title>The genome of Nectria haematococca: contribution of supernumerary chromosomes to gene expansion.</title>
        <authorList>
            <person name="Coleman J.J."/>
            <person name="Rounsley S.D."/>
            <person name="Rodriguez-Carres M."/>
            <person name="Kuo A."/>
            <person name="Wasmann C.C."/>
            <person name="Grimwood J."/>
            <person name="Schmutz J."/>
            <person name="Taga M."/>
            <person name="White G.J."/>
            <person name="Zhou S."/>
            <person name="Schwartz D.C."/>
            <person name="Freitag M."/>
            <person name="Ma L.J."/>
            <person name="Danchin E.G."/>
            <person name="Henrissat B."/>
            <person name="Coutinho P.M."/>
            <person name="Nelson D.R."/>
            <person name="Straney D."/>
            <person name="Napoli C.A."/>
            <person name="Barker B.M."/>
            <person name="Gribskov M."/>
            <person name="Rep M."/>
            <person name="Kroken S."/>
            <person name="Molnar I."/>
            <person name="Rensing C."/>
            <person name="Kennell J.C."/>
            <person name="Zamora J."/>
            <person name="Farman M.L."/>
            <person name="Selker E.U."/>
            <person name="Salamov A."/>
            <person name="Shapiro H."/>
            <person name="Pangilinan J."/>
            <person name="Lindquist E."/>
            <person name="Lamers C."/>
            <person name="Grigoriev I.V."/>
            <person name="Geiser D.M."/>
            <person name="Covert S.F."/>
            <person name="Temporini E."/>
            <person name="Vanetten H.D."/>
        </authorList>
    </citation>
    <scope>NUCLEOTIDE SEQUENCE [LARGE SCALE GENOMIC DNA]</scope>
    <source>
        <strain evidence="2">ATCC MYA-4622 / CBS 123669 / FGSC 9596 / NRRL 45880 / 77-13-4</strain>
    </source>
</reference>
<name>C7ZE41_FUSV7</name>
<dbReference type="VEuPathDB" id="FungiDB:NECHADRAFT_87380"/>
<dbReference type="RefSeq" id="XP_003043355.1">
    <property type="nucleotide sequence ID" value="XM_003043309.1"/>
</dbReference>